<evidence type="ECO:0000313" key="1">
    <source>
        <dbReference type="EMBL" id="KAG8013414.1"/>
    </source>
</evidence>
<evidence type="ECO:0000313" key="2">
    <source>
        <dbReference type="Proteomes" id="UP000805704"/>
    </source>
</evidence>
<gene>
    <name evidence="1" type="ORF">GBF38_021764</name>
</gene>
<accession>A0ACB7FGU4</accession>
<proteinExistence type="predicted"/>
<name>A0ACB7FGU4_NIBAL</name>
<dbReference type="Proteomes" id="UP000805704">
    <property type="component" value="Chromosome 11"/>
</dbReference>
<protein>
    <submittedName>
        <fullName evidence="1">Uncharacterized protein</fullName>
    </submittedName>
</protein>
<organism evidence="1 2">
    <name type="scientific">Nibea albiflora</name>
    <name type="common">Yellow drum</name>
    <name type="synonym">Corvina albiflora</name>
    <dbReference type="NCBI Taxonomy" id="240163"/>
    <lineage>
        <taxon>Eukaryota</taxon>
        <taxon>Metazoa</taxon>
        <taxon>Chordata</taxon>
        <taxon>Craniata</taxon>
        <taxon>Vertebrata</taxon>
        <taxon>Euteleostomi</taxon>
        <taxon>Actinopterygii</taxon>
        <taxon>Neopterygii</taxon>
        <taxon>Teleostei</taxon>
        <taxon>Neoteleostei</taxon>
        <taxon>Acanthomorphata</taxon>
        <taxon>Eupercaria</taxon>
        <taxon>Sciaenidae</taxon>
        <taxon>Nibea</taxon>
    </lineage>
</organism>
<comment type="caution">
    <text evidence="1">The sequence shown here is derived from an EMBL/GenBank/DDBJ whole genome shotgun (WGS) entry which is preliminary data.</text>
</comment>
<sequence length="108" mass="12208">MLPRFLLGFIHVCLAFGLGTALRKVCILEPVEDITTFQTVHTSECKKYNWQRVYSYSSSISSTFLQQQATCPAVGCRPVWMLSRGTMRRTVMTAGTGALMWPLMSPWL</sequence>
<keyword evidence="2" id="KW-1185">Reference proteome</keyword>
<dbReference type="EMBL" id="CM024799">
    <property type="protein sequence ID" value="KAG8013414.1"/>
    <property type="molecule type" value="Genomic_DNA"/>
</dbReference>
<reference evidence="1" key="1">
    <citation type="submission" date="2020-04" db="EMBL/GenBank/DDBJ databases">
        <title>A chromosome-scale assembly and high-density genetic map of the yellow drum (Nibea albiflora) genome.</title>
        <authorList>
            <person name="Xu D."/>
            <person name="Zhang W."/>
            <person name="Chen R."/>
            <person name="Tan P."/>
            <person name="Wang L."/>
            <person name="Song H."/>
            <person name="Tian L."/>
            <person name="Zhu Q."/>
            <person name="Wang B."/>
        </authorList>
    </citation>
    <scope>NUCLEOTIDE SEQUENCE</scope>
    <source>
        <strain evidence="1">ZJHYS-2018</strain>
    </source>
</reference>